<gene>
    <name evidence="2" type="ORF">PXEA_LOCUS26464</name>
</gene>
<feature type="compositionally biased region" description="Polar residues" evidence="1">
    <location>
        <begin position="74"/>
        <end position="91"/>
    </location>
</feature>
<feature type="region of interest" description="Disordered" evidence="1">
    <location>
        <begin position="74"/>
        <end position="96"/>
    </location>
</feature>
<evidence type="ECO:0000256" key="1">
    <source>
        <dbReference type="SAM" id="MobiDB-lite"/>
    </source>
</evidence>
<proteinExistence type="predicted"/>
<reference evidence="2" key="1">
    <citation type="submission" date="2018-11" db="EMBL/GenBank/DDBJ databases">
        <authorList>
            <consortium name="Pathogen Informatics"/>
        </authorList>
    </citation>
    <scope>NUCLEOTIDE SEQUENCE</scope>
</reference>
<dbReference type="AlphaFoldDB" id="A0A448XBL1"/>
<feature type="region of interest" description="Disordered" evidence="1">
    <location>
        <begin position="280"/>
        <end position="324"/>
    </location>
</feature>
<protein>
    <submittedName>
        <fullName evidence="2">Uncharacterized protein</fullName>
    </submittedName>
</protein>
<organism evidence="2 3">
    <name type="scientific">Protopolystoma xenopodis</name>
    <dbReference type="NCBI Taxonomy" id="117903"/>
    <lineage>
        <taxon>Eukaryota</taxon>
        <taxon>Metazoa</taxon>
        <taxon>Spiralia</taxon>
        <taxon>Lophotrochozoa</taxon>
        <taxon>Platyhelminthes</taxon>
        <taxon>Monogenea</taxon>
        <taxon>Polyopisthocotylea</taxon>
        <taxon>Polystomatidea</taxon>
        <taxon>Polystomatidae</taxon>
        <taxon>Protopolystoma</taxon>
    </lineage>
</organism>
<dbReference type="EMBL" id="CAAALY010245042">
    <property type="protein sequence ID" value="VEL33024.1"/>
    <property type="molecule type" value="Genomic_DNA"/>
</dbReference>
<accession>A0A448XBL1</accession>
<evidence type="ECO:0000313" key="2">
    <source>
        <dbReference type="EMBL" id="VEL33024.1"/>
    </source>
</evidence>
<keyword evidence="3" id="KW-1185">Reference proteome</keyword>
<feature type="region of interest" description="Disordered" evidence="1">
    <location>
        <begin position="495"/>
        <end position="551"/>
    </location>
</feature>
<feature type="region of interest" description="Disordered" evidence="1">
    <location>
        <begin position="155"/>
        <end position="179"/>
    </location>
</feature>
<dbReference type="OrthoDB" id="73653at2759"/>
<name>A0A448XBL1_9PLAT</name>
<sequence>MQSNIYDAVSDVRMEQSYFQHRIDTLEANLIKLQEQLTALPSLLQSTLFQQYLAIQQLNSSLHHSERISDYKQSMNMQDKQGQSDENSSDQPVIKMGGASQYPLQNINKNANTGTSGTVSFINPSSSRSVPDTALTVKAGEEASVIRRETVIIPENSHSESLSQTTSKQNTGPSPVISGTTDWTVTGSHICPVRPPFLHFSPGYASLNALRSLKTPFVTPAHLHHCGNHMLVCTGENRVRNMNPEYRIVLPESHCLASRSESSISIPRWQRATLIEEDKEKREKLQNMSEYSESQAKEAIQQADVDQDKTESQSQPNHFASCSPSIIKQDSEPITISRDHTSYLDLEQSRPKWINEGTESEVETEEKCRSEDILIQTGKSLYSPATSVEKCSYEVTTTPCHLDLASNCLSEVGPDPWFRFSLSTAESNSMVLTSVDQMEEYEREMDMEDYTEADRRESEAVKSSQCLSLQAQVSQTWNQSVEEVPARYAEKSNAARKRASFLSRGQSVPLPPGAVPPGFSSTEEGDSEPSPQSETKSIATVNEFGNIDFKL</sequence>
<evidence type="ECO:0000313" key="3">
    <source>
        <dbReference type="Proteomes" id="UP000784294"/>
    </source>
</evidence>
<feature type="compositionally biased region" description="Polar residues" evidence="1">
    <location>
        <begin position="529"/>
        <end position="540"/>
    </location>
</feature>
<dbReference type="Proteomes" id="UP000784294">
    <property type="component" value="Unassembled WGS sequence"/>
</dbReference>
<feature type="compositionally biased region" description="Polar residues" evidence="1">
    <location>
        <begin position="312"/>
        <end position="324"/>
    </location>
</feature>
<comment type="caution">
    <text evidence="2">The sequence shown here is derived from an EMBL/GenBank/DDBJ whole genome shotgun (WGS) entry which is preliminary data.</text>
</comment>
<feature type="compositionally biased region" description="Polar residues" evidence="1">
    <location>
        <begin position="159"/>
        <end position="179"/>
    </location>
</feature>